<feature type="region of interest" description="Disordered" evidence="8">
    <location>
        <begin position="686"/>
        <end position="720"/>
    </location>
</feature>
<feature type="compositionally biased region" description="Acidic residues" evidence="8">
    <location>
        <begin position="402"/>
        <end position="419"/>
    </location>
</feature>
<evidence type="ECO:0000256" key="1">
    <source>
        <dbReference type="ARBA" id="ARBA00000900"/>
    </source>
</evidence>
<protein>
    <recommendedName>
        <fullName evidence="3">RING-type E3 ubiquitin transferase</fullName>
        <ecNumber evidence="3">2.3.2.27</ecNumber>
    </recommendedName>
</protein>
<evidence type="ECO:0000256" key="2">
    <source>
        <dbReference type="ARBA" id="ARBA00004906"/>
    </source>
</evidence>
<dbReference type="SMART" id="SM00185">
    <property type="entry name" value="ARM"/>
    <property type="match status" value="2"/>
</dbReference>
<dbReference type="SMART" id="SM00504">
    <property type="entry name" value="Ubox"/>
    <property type="match status" value="1"/>
</dbReference>
<feature type="domain" description="U-box" evidence="9">
    <location>
        <begin position="280"/>
        <end position="354"/>
    </location>
</feature>
<evidence type="ECO:0000256" key="4">
    <source>
        <dbReference type="ARBA" id="ARBA00022679"/>
    </source>
</evidence>
<dbReference type="PROSITE" id="PS50176">
    <property type="entry name" value="ARM_REPEAT"/>
    <property type="match status" value="1"/>
</dbReference>
<evidence type="ECO:0000256" key="7">
    <source>
        <dbReference type="PROSITE-ProRule" id="PRU00259"/>
    </source>
</evidence>
<dbReference type="PROSITE" id="PS51698">
    <property type="entry name" value="U_BOX"/>
    <property type="match status" value="1"/>
</dbReference>
<dbReference type="Gene3D" id="3.30.40.10">
    <property type="entry name" value="Zinc/RING finger domain, C3HC4 (zinc finger)"/>
    <property type="match status" value="1"/>
</dbReference>
<dbReference type="EMBL" id="JAUIZM010000007">
    <property type="protein sequence ID" value="KAK1377342.1"/>
    <property type="molecule type" value="Genomic_DNA"/>
</dbReference>
<dbReference type="SUPFAM" id="SSF48371">
    <property type="entry name" value="ARM repeat"/>
    <property type="match status" value="1"/>
</dbReference>
<dbReference type="InterPro" id="IPR045210">
    <property type="entry name" value="RING-Ubox_PUB"/>
</dbReference>
<keyword evidence="6" id="KW-0833">Ubl conjugation pathway</keyword>
<dbReference type="InterPro" id="IPR016024">
    <property type="entry name" value="ARM-type_fold"/>
</dbReference>
<dbReference type="FunFam" id="3.30.40.10:FF:000114">
    <property type="entry name" value="RING-type E3 ubiquitin transferase"/>
    <property type="match status" value="1"/>
</dbReference>
<evidence type="ECO:0000313" key="10">
    <source>
        <dbReference type="EMBL" id="KAK1377342.1"/>
    </source>
</evidence>
<feature type="region of interest" description="Disordered" evidence="8">
    <location>
        <begin position="402"/>
        <end position="422"/>
    </location>
</feature>
<keyword evidence="4 10" id="KW-0808">Transferase</keyword>
<organism evidence="10 11">
    <name type="scientific">Heracleum sosnowskyi</name>
    <dbReference type="NCBI Taxonomy" id="360622"/>
    <lineage>
        <taxon>Eukaryota</taxon>
        <taxon>Viridiplantae</taxon>
        <taxon>Streptophyta</taxon>
        <taxon>Embryophyta</taxon>
        <taxon>Tracheophyta</taxon>
        <taxon>Spermatophyta</taxon>
        <taxon>Magnoliopsida</taxon>
        <taxon>eudicotyledons</taxon>
        <taxon>Gunneridae</taxon>
        <taxon>Pentapetalae</taxon>
        <taxon>asterids</taxon>
        <taxon>campanulids</taxon>
        <taxon>Apiales</taxon>
        <taxon>Apiaceae</taxon>
        <taxon>Apioideae</taxon>
        <taxon>apioid superclade</taxon>
        <taxon>Tordylieae</taxon>
        <taxon>Tordyliinae</taxon>
        <taxon>Heracleum</taxon>
    </lineage>
</organism>
<comment type="pathway">
    <text evidence="2">Protein modification; protein ubiquitination.</text>
</comment>
<proteinExistence type="predicted"/>
<evidence type="ECO:0000256" key="6">
    <source>
        <dbReference type="ARBA" id="ARBA00022786"/>
    </source>
</evidence>
<reference evidence="10" key="1">
    <citation type="submission" date="2023-02" db="EMBL/GenBank/DDBJ databases">
        <title>Genome of toxic invasive species Heracleum sosnowskyi carries increased number of genes despite the absence of recent whole-genome duplications.</title>
        <authorList>
            <person name="Schelkunov M."/>
            <person name="Shtratnikova V."/>
            <person name="Makarenko M."/>
            <person name="Klepikova A."/>
            <person name="Omelchenko D."/>
            <person name="Novikova G."/>
            <person name="Obukhova E."/>
            <person name="Bogdanov V."/>
            <person name="Penin A."/>
            <person name="Logacheva M."/>
        </authorList>
    </citation>
    <scope>NUCLEOTIDE SEQUENCE</scope>
    <source>
        <strain evidence="10">Hsosn_3</strain>
        <tissue evidence="10">Leaf</tissue>
    </source>
</reference>
<gene>
    <name evidence="10" type="ORF">POM88_033535</name>
</gene>
<evidence type="ECO:0000256" key="5">
    <source>
        <dbReference type="ARBA" id="ARBA00022737"/>
    </source>
</evidence>
<keyword evidence="11" id="KW-1185">Reference proteome</keyword>
<dbReference type="GO" id="GO:0016567">
    <property type="term" value="P:protein ubiquitination"/>
    <property type="evidence" value="ECO:0007669"/>
    <property type="project" value="InterPro"/>
</dbReference>
<comment type="caution">
    <text evidence="10">The sequence shown here is derived from an EMBL/GenBank/DDBJ whole genome shotgun (WGS) entry which is preliminary data.</text>
</comment>
<feature type="repeat" description="ARM" evidence="7">
    <location>
        <begin position="474"/>
        <end position="520"/>
    </location>
</feature>
<accession>A0AAD8MLM7</accession>
<keyword evidence="5" id="KW-0677">Repeat</keyword>
<name>A0AAD8MLM7_9APIA</name>
<dbReference type="PANTHER" id="PTHR23315">
    <property type="entry name" value="U BOX DOMAIN-CONTAINING"/>
    <property type="match status" value="1"/>
</dbReference>
<reference evidence="10" key="2">
    <citation type="submission" date="2023-05" db="EMBL/GenBank/DDBJ databases">
        <authorList>
            <person name="Schelkunov M.I."/>
        </authorList>
    </citation>
    <scope>NUCLEOTIDE SEQUENCE</scope>
    <source>
        <strain evidence="10">Hsosn_3</strain>
        <tissue evidence="10">Leaf</tissue>
    </source>
</reference>
<evidence type="ECO:0000256" key="3">
    <source>
        <dbReference type="ARBA" id="ARBA00012483"/>
    </source>
</evidence>
<dbReference type="Gene3D" id="1.25.10.10">
    <property type="entry name" value="Leucine-rich Repeat Variant"/>
    <property type="match status" value="1"/>
</dbReference>
<dbReference type="InterPro" id="IPR011989">
    <property type="entry name" value="ARM-like"/>
</dbReference>
<dbReference type="InterPro" id="IPR003613">
    <property type="entry name" value="Ubox_domain"/>
</dbReference>
<dbReference type="CDD" id="cd16664">
    <property type="entry name" value="RING-Ubox_PUB"/>
    <property type="match status" value="1"/>
</dbReference>
<dbReference type="AlphaFoldDB" id="A0AAD8MLM7"/>
<sequence>MDAAEVEEHIFSIGDPKLHGGMCKILSAIYCKVFAIFPDLEAARPRSTSGIQALCSLHIALEKTKNVLQHCSECSKLYLAITGDSVVLKFEKARSALEDGLRRVEDIVPQAIGCQIVEILSEIQDIDFLLDPLEKQVGDDIIALLQQGKKFNGNCGDTNELETFHQTAFKLGITSSRSALRERRALKKLIERARAEEDKRKESIVAYLSHLMRKYSKLFRSDFSDDNDSQGSTPCSPTVQGSFEGYGGPESNGQAFERQLSKLNSFNFNPNFRRSGQMAVPPEELRCPISLQLMYDPVIIASGQTYERICIEKWFSDGHNTCPKSRQQLSHLCLTPNYCVKGLVASWCEQNGVVVPDGPPESLDLNYWRLCLSESDSANSKLLERKGSCKFRGMKVVPVEESDITQDAEGNENEDDSAAEGEAKGEVNAFHRYEEFLTILDNEKTLRKKCRVVEQIRLLLRDDEEARIYMGANGFVEALVQFLESAIQTGNEMAQEIGAMALFNLSVNNNRNKELMLEAGVLPLLGKMMTSSSSLSSATAVYLNLSCHEEAKSIIGSSEAVTYLLEVLSGESDPQSLIKDDSDRTWVEQSVAVLINLASSKTAIDDIILAPDLISGLSAILDIGEPVEQEQAVACLLCLCSGNDKCCQMVLQEGVIPSLVSISVEGTMRGKQKSQKLLMLFREQRQREQPPVQIDEMPESSGMVLHPEESKPVYKSNSRKKLSKNWSLWRKNKSFTMSQC</sequence>
<dbReference type="InterPro" id="IPR000225">
    <property type="entry name" value="Armadillo"/>
</dbReference>
<dbReference type="GO" id="GO:0061630">
    <property type="term" value="F:ubiquitin protein ligase activity"/>
    <property type="evidence" value="ECO:0007669"/>
    <property type="project" value="UniProtKB-EC"/>
</dbReference>
<evidence type="ECO:0000259" key="9">
    <source>
        <dbReference type="PROSITE" id="PS51698"/>
    </source>
</evidence>
<dbReference type="EC" id="2.3.2.27" evidence="3"/>
<comment type="catalytic activity">
    <reaction evidence="1">
        <text>S-ubiquitinyl-[E2 ubiquitin-conjugating enzyme]-L-cysteine + [acceptor protein]-L-lysine = [E2 ubiquitin-conjugating enzyme]-L-cysteine + N(6)-ubiquitinyl-[acceptor protein]-L-lysine.</text>
        <dbReference type="EC" id="2.3.2.27"/>
    </reaction>
</comment>
<dbReference type="InterPro" id="IPR013083">
    <property type="entry name" value="Znf_RING/FYVE/PHD"/>
</dbReference>
<evidence type="ECO:0000256" key="8">
    <source>
        <dbReference type="SAM" id="MobiDB-lite"/>
    </source>
</evidence>
<dbReference type="PANTHER" id="PTHR23315:SF284">
    <property type="entry name" value="U-BOX DOMAIN-CONTAINING PROTEIN 7"/>
    <property type="match status" value="1"/>
</dbReference>
<dbReference type="Pfam" id="PF04564">
    <property type="entry name" value="U-box"/>
    <property type="match status" value="1"/>
</dbReference>
<dbReference type="SUPFAM" id="SSF57850">
    <property type="entry name" value="RING/U-box"/>
    <property type="match status" value="1"/>
</dbReference>
<dbReference type="Proteomes" id="UP001237642">
    <property type="component" value="Unassembled WGS sequence"/>
</dbReference>
<evidence type="ECO:0000313" key="11">
    <source>
        <dbReference type="Proteomes" id="UP001237642"/>
    </source>
</evidence>